<dbReference type="EMBL" id="JAVQLW010000001">
    <property type="protein sequence ID" value="MDS9468624.1"/>
    <property type="molecule type" value="Genomic_DNA"/>
</dbReference>
<evidence type="ECO:0000313" key="1">
    <source>
        <dbReference type="EMBL" id="MDS9468624.1"/>
    </source>
</evidence>
<evidence type="ECO:0000313" key="2">
    <source>
        <dbReference type="Proteomes" id="UP001269144"/>
    </source>
</evidence>
<protein>
    <submittedName>
        <fullName evidence="1">Uncharacterized protein</fullName>
    </submittedName>
</protein>
<dbReference type="Proteomes" id="UP001269144">
    <property type="component" value="Unassembled WGS sequence"/>
</dbReference>
<reference evidence="2" key="1">
    <citation type="submission" date="2023-07" db="EMBL/GenBank/DDBJ databases">
        <title>Paracoccus sp. MBLB3053 whole genome sequence.</title>
        <authorList>
            <person name="Hwang C.Y."/>
            <person name="Cho E.-S."/>
            <person name="Seo M.-J."/>
        </authorList>
    </citation>
    <scope>NUCLEOTIDE SEQUENCE [LARGE SCALE GENOMIC DNA]</scope>
    <source>
        <strain evidence="2">MBLB3053</strain>
    </source>
</reference>
<gene>
    <name evidence="1" type="ORF">RGQ15_13725</name>
</gene>
<comment type="caution">
    <text evidence="1">The sequence shown here is derived from an EMBL/GenBank/DDBJ whole genome shotgun (WGS) entry which is preliminary data.</text>
</comment>
<proteinExistence type="predicted"/>
<keyword evidence="2" id="KW-1185">Reference proteome</keyword>
<accession>A0ABU2HVJ0</accession>
<dbReference type="RefSeq" id="WP_311160876.1">
    <property type="nucleotide sequence ID" value="NZ_JAVQLW010000001.1"/>
</dbReference>
<organism evidence="1 2">
    <name type="scientific">Paracoccus aurantius</name>
    <dbReference type="NCBI Taxonomy" id="3073814"/>
    <lineage>
        <taxon>Bacteria</taxon>
        <taxon>Pseudomonadati</taxon>
        <taxon>Pseudomonadota</taxon>
        <taxon>Alphaproteobacteria</taxon>
        <taxon>Rhodobacterales</taxon>
        <taxon>Paracoccaceae</taxon>
        <taxon>Paracoccus</taxon>
    </lineage>
</organism>
<sequence>MIITRHISPYVTVIRQQGDPLPSWLSPPTPENRSCKMSMKIEYLRRHAHGHPLSDEDEAFNTALNELQAALDGRPSHG</sequence>
<name>A0ABU2HVJ0_9RHOB</name>